<organism evidence="2 3">
    <name type="scientific">Sesamum angolense</name>
    <dbReference type="NCBI Taxonomy" id="2727404"/>
    <lineage>
        <taxon>Eukaryota</taxon>
        <taxon>Viridiplantae</taxon>
        <taxon>Streptophyta</taxon>
        <taxon>Embryophyta</taxon>
        <taxon>Tracheophyta</taxon>
        <taxon>Spermatophyta</taxon>
        <taxon>Magnoliopsida</taxon>
        <taxon>eudicotyledons</taxon>
        <taxon>Gunneridae</taxon>
        <taxon>Pentapetalae</taxon>
        <taxon>asterids</taxon>
        <taxon>lamiids</taxon>
        <taxon>Lamiales</taxon>
        <taxon>Pedaliaceae</taxon>
        <taxon>Sesamum</taxon>
    </lineage>
</organism>
<dbReference type="InterPro" id="IPR029472">
    <property type="entry name" value="Copia-like_N"/>
</dbReference>
<sequence>MGDKTITEGTTTVDHKLQLISDSMKLQGGDHPSMSLVSVPLDGNNYFSWVRAIKLALGAKKLGFIDGFCHKPTNDKNEIEQWQRTDCMVVSWILNSISKDIAEAFLYATSARDLWLELESRFGESNGPLLYQIQREIASISQENMYVAVYFTKLKKLWDELASLDPIPSCSCGASKKISEKIASNQLMQFLMGLSNAYDHVRSQVLLMDPLPTVGKAYSMFLRVEKQREVYSGISGEGVMATQFGETTRQVPNKGPVKRRGLVDKKQLYCQHCKKSGHLRENCFELNGFPDWYRDLMEQRRRNGRPPNARVMNVQLEDGESSIQGTPRRNIKQSFCTRYNGGNEGAADFRC</sequence>
<comment type="caution">
    <text evidence="2">The sequence shown here is derived from an EMBL/GenBank/DDBJ whole genome shotgun (WGS) entry which is preliminary data.</text>
</comment>
<proteinExistence type="predicted"/>
<evidence type="ECO:0000313" key="2">
    <source>
        <dbReference type="EMBL" id="KAK4390219.1"/>
    </source>
</evidence>
<dbReference type="AlphaFoldDB" id="A0AAE1WB89"/>
<evidence type="ECO:0000259" key="1">
    <source>
        <dbReference type="Pfam" id="PF14244"/>
    </source>
</evidence>
<reference evidence="2" key="1">
    <citation type="submission" date="2020-06" db="EMBL/GenBank/DDBJ databases">
        <authorList>
            <person name="Li T."/>
            <person name="Hu X."/>
            <person name="Zhang T."/>
            <person name="Song X."/>
            <person name="Zhang H."/>
            <person name="Dai N."/>
            <person name="Sheng W."/>
            <person name="Hou X."/>
            <person name="Wei L."/>
        </authorList>
    </citation>
    <scope>NUCLEOTIDE SEQUENCE</scope>
    <source>
        <strain evidence="2">K16</strain>
        <tissue evidence="2">Leaf</tissue>
    </source>
</reference>
<protein>
    <recommendedName>
        <fullName evidence="1">Retrotransposon Copia-like N-terminal domain-containing protein</fullName>
    </recommendedName>
</protein>
<name>A0AAE1WB89_9LAMI</name>
<dbReference type="PANTHER" id="PTHR37610">
    <property type="entry name" value="CCHC-TYPE DOMAIN-CONTAINING PROTEIN"/>
    <property type="match status" value="1"/>
</dbReference>
<keyword evidence="3" id="KW-1185">Reference proteome</keyword>
<gene>
    <name evidence="2" type="ORF">Sango_2085200</name>
</gene>
<dbReference type="EMBL" id="JACGWL010000012">
    <property type="protein sequence ID" value="KAK4390219.1"/>
    <property type="molecule type" value="Genomic_DNA"/>
</dbReference>
<reference evidence="2" key="2">
    <citation type="journal article" date="2024" name="Plant">
        <title>Genomic evolution and insights into agronomic trait innovations of Sesamum species.</title>
        <authorList>
            <person name="Miao H."/>
            <person name="Wang L."/>
            <person name="Qu L."/>
            <person name="Liu H."/>
            <person name="Sun Y."/>
            <person name="Le M."/>
            <person name="Wang Q."/>
            <person name="Wei S."/>
            <person name="Zheng Y."/>
            <person name="Lin W."/>
            <person name="Duan Y."/>
            <person name="Cao H."/>
            <person name="Xiong S."/>
            <person name="Wang X."/>
            <person name="Wei L."/>
            <person name="Li C."/>
            <person name="Ma Q."/>
            <person name="Ju M."/>
            <person name="Zhao R."/>
            <person name="Li G."/>
            <person name="Mu C."/>
            <person name="Tian Q."/>
            <person name="Mei H."/>
            <person name="Zhang T."/>
            <person name="Gao T."/>
            <person name="Zhang H."/>
        </authorList>
    </citation>
    <scope>NUCLEOTIDE SEQUENCE</scope>
    <source>
        <strain evidence="2">K16</strain>
    </source>
</reference>
<feature type="domain" description="Retrotransposon Copia-like N-terminal" evidence="1">
    <location>
        <begin position="30"/>
        <end position="73"/>
    </location>
</feature>
<dbReference type="Proteomes" id="UP001289374">
    <property type="component" value="Unassembled WGS sequence"/>
</dbReference>
<dbReference type="Pfam" id="PF14244">
    <property type="entry name" value="Retrotran_gag_3"/>
    <property type="match status" value="1"/>
</dbReference>
<dbReference type="PANTHER" id="PTHR37610:SF40">
    <property type="entry name" value="OS01G0909600 PROTEIN"/>
    <property type="match status" value="1"/>
</dbReference>
<accession>A0AAE1WB89</accession>
<evidence type="ECO:0000313" key="3">
    <source>
        <dbReference type="Proteomes" id="UP001289374"/>
    </source>
</evidence>